<evidence type="ECO:0000256" key="6">
    <source>
        <dbReference type="RuleBase" id="RU361140"/>
    </source>
</evidence>
<evidence type="ECO:0000256" key="1">
    <source>
        <dbReference type="ARBA" id="ARBA00007898"/>
    </source>
</evidence>
<name>A0A0V8RZ65_9ACTO</name>
<dbReference type="GO" id="GO:0071972">
    <property type="term" value="F:peptidoglycan L,D-transpeptidase activity"/>
    <property type="evidence" value="ECO:0007669"/>
    <property type="project" value="TreeGrafter"/>
</dbReference>
<dbReference type="EC" id="3.5.2.6" evidence="2 6"/>
<evidence type="ECO:0000256" key="3">
    <source>
        <dbReference type="ARBA" id="ARBA00022729"/>
    </source>
</evidence>
<protein>
    <recommendedName>
        <fullName evidence="2 6">Beta-lactamase</fullName>
        <ecNumber evidence="2 6">3.5.2.6</ecNumber>
    </recommendedName>
</protein>
<dbReference type="Pfam" id="PF00905">
    <property type="entry name" value="Transpeptidase"/>
    <property type="match status" value="1"/>
</dbReference>
<reference evidence="9 10" key="1">
    <citation type="submission" date="2015-10" db="EMBL/GenBank/DDBJ databases">
        <title>Draft Genome of Actinomyces odontolyticus subsp. actinosynbacter strain XH001.</title>
        <authorList>
            <person name="Mclean J.S."/>
            <person name="He X."/>
        </authorList>
    </citation>
    <scope>NUCLEOTIDE SEQUENCE [LARGE SCALE GENOMIC DNA]</scope>
    <source>
        <strain evidence="9 10">XH001</strain>
    </source>
</reference>
<gene>
    <name evidence="9" type="ORF">APY09_03150</name>
</gene>
<dbReference type="GO" id="GO:0046677">
    <property type="term" value="P:response to antibiotic"/>
    <property type="evidence" value="ECO:0007669"/>
    <property type="project" value="UniProtKB-UniRule"/>
</dbReference>
<dbReference type="PANTHER" id="PTHR30627">
    <property type="entry name" value="PEPTIDOGLYCAN D,D-TRANSPEPTIDASE"/>
    <property type="match status" value="1"/>
</dbReference>
<dbReference type="Gene3D" id="3.90.1310.10">
    <property type="entry name" value="Penicillin-binding protein 2a (Domain 2)"/>
    <property type="match status" value="1"/>
</dbReference>
<dbReference type="GO" id="GO:0017001">
    <property type="term" value="P:antibiotic catabolic process"/>
    <property type="evidence" value="ECO:0007669"/>
    <property type="project" value="InterPro"/>
</dbReference>
<evidence type="ECO:0000259" key="7">
    <source>
        <dbReference type="Pfam" id="PF00905"/>
    </source>
</evidence>
<dbReference type="InterPro" id="IPR002137">
    <property type="entry name" value="Beta-lactam_class-D_AS"/>
</dbReference>
<dbReference type="Pfam" id="PF21922">
    <property type="entry name" value="PBP_dimer_2"/>
    <property type="match status" value="1"/>
</dbReference>
<dbReference type="GO" id="GO:0008800">
    <property type="term" value="F:beta-lactamase activity"/>
    <property type="evidence" value="ECO:0007669"/>
    <property type="project" value="UniProtKB-UniRule"/>
</dbReference>
<accession>A0A0V8RZ65</accession>
<dbReference type="InterPro" id="IPR001460">
    <property type="entry name" value="PCN-bd_Tpept"/>
</dbReference>
<dbReference type="GO" id="GO:0071555">
    <property type="term" value="P:cell wall organization"/>
    <property type="evidence" value="ECO:0007669"/>
    <property type="project" value="TreeGrafter"/>
</dbReference>
<dbReference type="PANTHER" id="PTHR30627:SF24">
    <property type="entry name" value="PENICILLIN-BINDING PROTEIN 4B"/>
    <property type="match status" value="1"/>
</dbReference>
<dbReference type="Gene3D" id="3.40.710.10">
    <property type="entry name" value="DD-peptidase/beta-lactamase superfamily"/>
    <property type="match status" value="1"/>
</dbReference>
<dbReference type="RefSeq" id="WP_060566129.1">
    <property type="nucleotide sequence ID" value="NZ_CP040006.1"/>
</dbReference>
<dbReference type="EMBL" id="LLVT01000001">
    <property type="protein sequence ID" value="KSW13360.1"/>
    <property type="molecule type" value="Genomic_DNA"/>
</dbReference>
<keyword evidence="3" id="KW-0732">Signal</keyword>
<evidence type="ECO:0000256" key="5">
    <source>
        <dbReference type="ARBA" id="ARBA00023251"/>
    </source>
</evidence>
<feature type="domain" description="Penicillin binding protein A dimerisation" evidence="8">
    <location>
        <begin position="52"/>
        <end position="135"/>
    </location>
</feature>
<dbReference type="GO" id="GO:0008658">
    <property type="term" value="F:penicillin binding"/>
    <property type="evidence" value="ECO:0007669"/>
    <property type="project" value="InterPro"/>
</dbReference>
<dbReference type="AlphaFoldDB" id="A0A0V8RZ65"/>
<dbReference type="Proteomes" id="UP000054686">
    <property type="component" value="Unassembled WGS sequence"/>
</dbReference>
<sequence>MNNQIRKIFIIVLLMFALLGVGITNTQFISASSLNADARNQRTILHAAETDRGPIIVDKTAIASSEREEDSKRYVRTYSDGPLYAPVTGYFSSVGNASTGIEAAEEDVLDGQSQTLLGQRLRNLLTGQNRQGGGVSLTLNSQMQKAAAEALGNRKGAVVALDARTGAVLAMYSSPTFDPNQLASSDASAVSDAFSALSSDPNNPLLNRAISERYAPGSTFKILTTIALIENGLADPDMHMPSPVSTTLPGTATEVSNIESSTCGDGNPTLTEAFARSCNTTFVLASEQLTNQQLLDVTNRFGFGRESQIPLTVTPSVFPADADAAQLAMSSIGQYTVQTTPLQMAQVAQAIANDGQMMTPYLIDSIVDADNQVVRTNSPTDAGKPISSETASKLRAMMESVVSQPYGTGTTMALPNIAVAAKTGTAETGNGDRANAWAVGFAPADNPHIAFAVLVEGDDNDPTPHGGDVAGPIARALLEAGLK</sequence>
<dbReference type="InterPro" id="IPR012338">
    <property type="entry name" value="Beta-lactam/transpept-like"/>
</dbReference>
<evidence type="ECO:0000259" key="8">
    <source>
        <dbReference type="Pfam" id="PF21922"/>
    </source>
</evidence>
<evidence type="ECO:0000256" key="4">
    <source>
        <dbReference type="ARBA" id="ARBA00022801"/>
    </source>
</evidence>
<keyword evidence="5 6" id="KW-0046">Antibiotic resistance</keyword>
<dbReference type="InterPro" id="IPR050515">
    <property type="entry name" value="Beta-lactam/transpept"/>
</dbReference>
<dbReference type="SUPFAM" id="SSF56601">
    <property type="entry name" value="beta-lactamase/transpeptidase-like"/>
    <property type="match status" value="1"/>
</dbReference>
<evidence type="ECO:0000313" key="9">
    <source>
        <dbReference type="EMBL" id="KSW13360.1"/>
    </source>
</evidence>
<evidence type="ECO:0000256" key="2">
    <source>
        <dbReference type="ARBA" id="ARBA00012865"/>
    </source>
</evidence>
<proteinExistence type="inferred from homology"/>
<dbReference type="GO" id="GO:0005886">
    <property type="term" value="C:plasma membrane"/>
    <property type="evidence" value="ECO:0007669"/>
    <property type="project" value="TreeGrafter"/>
</dbReference>
<dbReference type="OrthoDB" id="9766847at2"/>
<dbReference type="InterPro" id="IPR054120">
    <property type="entry name" value="PBPA_dimer"/>
</dbReference>
<organism evidence="9 10">
    <name type="scientific">Schaalia odontolytica</name>
    <dbReference type="NCBI Taxonomy" id="1660"/>
    <lineage>
        <taxon>Bacteria</taxon>
        <taxon>Bacillati</taxon>
        <taxon>Actinomycetota</taxon>
        <taxon>Actinomycetes</taxon>
        <taxon>Actinomycetales</taxon>
        <taxon>Actinomycetaceae</taxon>
        <taxon>Schaalia</taxon>
    </lineage>
</organism>
<dbReference type="PROSITE" id="PS00337">
    <property type="entry name" value="BETA_LACTAMASE_D"/>
    <property type="match status" value="1"/>
</dbReference>
<comment type="similarity">
    <text evidence="1 6">Belongs to the class-D beta-lactamase family.</text>
</comment>
<keyword evidence="4 6" id="KW-0378">Hydrolase</keyword>
<comment type="catalytic activity">
    <reaction evidence="6">
        <text>a beta-lactam + H2O = a substituted beta-amino acid</text>
        <dbReference type="Rhea" id="RHEA:20401"/>
        <dbReference type="ChEBI" id="CHEBI:15377"/>
        <dbReference type="ChEBI" id="CHEBI:35627"/>
        <dbReference type="ChEBI" id="CHEBI:140347"/>
        <dbReference type="EC" id="3.5.2.6"/>
    </reaction>
</comment>
<feature type="domain" description="Penicillin-binding protein transpeptidase" evidence="7">
    <location>
        <begin position="156"/>
        <end position="479"/>
    </location>
</feature>
<comment type="caution">
    <text evidence="9">The sequence shown here is derived from an EMBL/GenBank/DDBJ whole genome shotgun (WGS) entry which is preliminary data.</text>
</comment>
<evidence type="ECO:0000313" key="10">
    <source>
        <dbReference type="Proteomes" id="UP000054686"/>
    </source>
</evidence>